<dbReference type="GO" id="GO:0016780">
    <property type="term" value="F:phosphotransferase activity, for other substituted phosphate groups"/>
    <property type="evidence" value="ECO:0007669"/>
    <property type="project" value="InterPro"/>
</dbReference>
<feature type="transmembrane region" description="Helical" evidence="3">
    <location>
        <begin position="84"/>
        <end position="104"/>
    </location>
</feature>
<gene>
    <name evidence="4" type="ORF">CCR87_16400</name>
</gene>
<evidence type="ECO:0000313" key="5">
    <source>
        <dbReference type="Proteomes" id="UP000706333"/>
    </source>
</evidence>
<comment type="similarity">
    <text evidence="2">Belongs to the CDP-alcohol phosphatidyltransferase class-I family.</text>
</comment>
<dbReference type="Gene3D" id="1.20.120.1760">
    <property type="match status" value="1"/>
</dbReference>
<evidence type="ECO:0000313" key="4">
    <source>
        <dbReference type="EMBL" id="MBK5928896.1"/>
    </source>
</evidence>
<evidence type="ECO:0000256" key="2">
    <source>
        <dbReference type="RuleBase" id="RU003750"/>
    </source>
</evidence>
<feature type="transmembrane region" description="Helical" evidence="3">
    <location>
        <begin position="151"/>
        <end position="172"/>
    </location>
</feature>
<name>A0A934TNN8_9RHOB</name>
<reference evidence="4" key="2">
    <citation type="journal article" date="2020" name="Microorganisms">
        <title>Osmotic Adaptation and Compatible Solute Biosynthesis of Phototrophic Bacteria as Revealed from Genome Analyses.</title>
        <authorList>
            <person name="Imhoff J.F."/>
            <person name="Rahn T."/>
            <person name="Kunzel S."/>
            <person name="Keller A."/>
            <person name="Neulinger S.C."/>
        </authorList>
    </citation>
    <scope>NUCLEOTIDE SEQUENCE</scope>
    <source>
        <strain evidence="4">LMG 28126</strain>
    </source>
</reference>
<feature type="transmembrane region" description="Helical" evidence="3">
    <location>
        <begin position="51"/>
        <end position="72"/>
    </location>
</feature>
<keyword evidence="3" id="KW-1133">Transmembrane helix</keyword>
<protein>
    <recommendedName>
        <fullName evidence="6">Phosphatidylglycerophosphate synthase</fullName>
    </recommendedName>
</protein>
<proteinExistence type="inferred from homology"/>
<dbReference type="InterPro" id="IPR043130">
    <property type="entry name" value="CDP-OH_PTrfase_TM_dom"/>
</dbReference>
<dbReference type="Pfam" id="PF01066">
    <property type="entry name" value="CDP-OH_P_transf"/>
    <property type="match status" value="1"/>
</dbReference>
<feature type="transmembrane region" description="Helical" evidence="3">
    <location>
        <begin position="178"/>
        <end position="195"/>
    </location>
</feature>
<evidence type="ECO:0000256" key="3">
    <source>
        <dbReference type="SAM" id="Phobius"/>
    </source>
</evidence>
<keyword evidence="3" id="KW-0812">Transmembrane</keyword>
<dbReference type="GO" id="GO:0016020">
    <property type="term" value="C:membrane"/>
    <property type="evidence" value="ECO:0007669"/>
    <property type="project" value="InterPro"/>
</dbReference>
<dbReference type="Proteomes" id="UP000706333">
    <property type="component" value="Unassembled WGS sequence"/>
</dbReference>
<feature type="transmembrane region" description="Helical" evidence="3">
    <location>
        <begin position="202"/>
        <end position="220"/>
    </location>
</feature>
<evidence type="ECO:0000256" key="1">
    <source>
        <dbReference type="ARBA" id="ARBA00022679"/>
    </source>
</evidence>
<sequence>MHALPPAADARPSLPARLRPALRSGGGVVVAVGIGAGGLALWAGLPPAVPLLALAAVVVLVGAVLGGLWQAGPAERFAPCSRVTLGRAGLGAILVGLFAAPAALAQPPLAWVAVAIAATALALDGVDGWLARRRNEATAFGARFDMEVDAALGLVLAGLAVASGKVALWVLALGLMRYGFVALAWVWPWLLAPLPESLRRKTVCVIQVGVLAALLAPAIPPMLATWMAGVALAALAGSFAVDIGWLWRQAPRGRAA</sequence>
<accession>A0A934TNN8</accession>
<dbReference type="GO" id="GO:0008654">
    <property type="term" value="P:phospholipid biosynthetic process"/>
    <property type="evidence" value="ECO:0007669"/>
    <property type="project" value="InterPro"/>
</dbReference>
<keyword evidence="1 2" id="KW-0808">Transferase</keyword>
<dbReference type="PROSITE" id="PS00379">
    <property type="entry name" value="CDP_ALCOHOL_P_TRANSF"/>
    <property type="match status" value="1"/>
</dbReference>
<reference evidence="4" key="1">
    <citation type="submission" date="2017-05" db="EMBL/GenBank/DDBJ databases">
        <authorList>
            <person name="Imhoff J.F."/>
            <person name="Rahn T."/>
            <person name="Kuenzel S."/>
            <person name="Neulinger S.C."/>
        </authorList>
    </citation>
    <scope>NUCLEOTIDE SEQUENCE</scope>
    <source>
        <strain evidence="4">LMG 28126</strain>
    </source>
</reference>
<dbReference type="InterPro" id="IPR048254">
    <property type="entry name" value="CDP_ALCOHOL_P_TRANSF_CS"/>
</dbReference>
<dbReference type="EMBL" id="NHSD01000330">
    <property type="protein sequence ID" value="MBK5928896.1"/>
    <property type="molecule type" value="Genomic_DNA"/>
</dbReference>
<feature type="transmembrane region" description="Helical" evidence="3">
    <location>
        <begin position="226"/>
        <end position="247"/>
    </location>
</feature>
<organism evidence="4 5">
    <name type="scientific">Rhodobaculum claviforme</name>
    <dbReference type="NCBI Taxonomy" id="1549854"/>
    <lineage>
        <taxon>Bacteria</taxon>
        <taxon>Pseudomonadati</taxon>
        <taxon>Pseudomonadota</taxon>
        <taxon>Alphaproteobacteria</taxon>
        <taxon>Rhodobacterales</taxon>
        <taxon>Paracoccaceae</taxon>
        <taxon>Rhodobaculum</taxon>
    </lineage>
</organism>
<feature type="transmembrane region" description="Helical" evidence="3">
    <location>
        <begin position="21"/>
        <end position="45"/>
    </location>
</feature>
<dbReference type="AlphaFoldDB" id="A0A934TNN8"/>
<comment type="caution">
    <text evidence="4">The sequence shown here is derived from an EMBL/GenBank/DDBJ whole genome shotgun (WGS) entry which is preliminary data.</text>
</comment>
<dbReference type="InterPro" id="IPR000462">
    <property type="entry name" value="CDP-OH_P_trans"/>
</dbReference>
<keyword evidence="3" id="KW-0472">Membrane</keyword>
<keyword evidence="5" id="KW-1185">Reference proteome</keyword>
<evidence type="ECO:0008006" key="6">
    <source>
        <dbReference type="Google" id="ProtNLM"/>
    </source>
</evidence>
<feature type="transmembrane region" description="Helical" evidence="3">
    <location>
        <begin position="110"/>
        <end position="130"/>
    </location>
</feature>